<dbReference type="EMBL" id="LR877165">
    <property type="protein sequence ID" value="CAD2221557.1"/>
    <property type="molecule type" value="Genomic_DNA"/>
</dbReference>
<accession>A0A7G2CQY9</accession>
<organism evidence="2 3">
    <name type="scientific">Angomonas deanei</name>
    <dbReference type="NCBI Taxonomy" id="59799"/>
    <lineage>
        <taxon>Eukaryota</taxon>
        <taxon>Discoba</taxon>
        <taxon>Euglenozoa</taxon>
        <taxon>Kinetoplastea</taxon>
        <taxon>Metakinetoplastina</taxon>
        <taxon>Trypanosomatida</taxon>
        <taxon>Trypanosomatidae</taxon>
        <taxon>Strigomonadinae</taxon>
        <taxon>Angomonas</taxon>
    </lineage>
</organism>
<reference evidence="2 3" key="1">
    <citation type="submission" date="2020-08" db="EMBL/GenBank/DDBJ databases">
        <authorList>
            <person name="Newling K."/>
            <person name="Davey J."/>
            <person name="Forrester S."/>
        </authorList>
    </citation>
    <scope>NUCLEOTIDE SEQUENCE [LARGE SCALE GENOMIC DNA]</scope>
    <source>
        <strain evidence="3">Crithidia deanei Carvalho (ATCC PRA-265)</strain>
    </source>
</reference>
<gene>
    <name evidence="2" type="ORF">ADEAN_000908900</name>
</gene>
<keyword evidence="3" id="KW-1185">Reference proteome</keyword>
<dbReference type="VEuPathDB" id="TriTrypDB:ADEAN_000908900"/>
<name>A0A7G2CQY9_9TRYP</name>
<dbReference type="AlphaFoldDB" id="A0A7G2CQY9"/>
<feature type="compositionally biased region" description="Basic and acidic residues" evidence="1">
    <location>
        <begin position="16"/>
        <end position="31"/>
    </location>
</feature>
<protein>
    <submittedName>
        <fullName evidence="2">Uncharacterized protein</fullName>
    </submittedName>
</protein>
<proteinExistence type="predicted"/>
<evidence type="ECO:0000256" key="1">
    <source>
        <dbReference type="SAM" id="MobiDB-lite"/>
    </source>
</evidence>
<evidence type="ECO:0000313" key="2">
    <source>
        <dbReference type="EMBL" id="CAD2221557.1"/>
    </source>
</evidence>
<sequence length="72" mass="8225">MEKLIKKTHMPAALSEEGRAGREANTREKTVPTRQPKTKYHRFVYPRKANVSARVATSGFSEYDMVPSEDSR</sequence>
<evidence type="ECO:0000313" key="3">
    <source>
        <dbReference type="Proteomes" id="UP000515908"/>
    </source>
</evidence>
<feature type="region of interest" description="Disordered" evidence="1">
    <location>
        <begin position="1"/>
        <end position="39"/>
    </location>
</feature>
<dbReference type="Proteomes" id="UP000515908">
    <property type="component" value="Chromosome 21"/>
</dbReference>